<feature type="compositionally biased region" description="Basic residues" evidence="6">
    <location>
        <begin position="343"/>
        <end position="352"/>
    </location>
</feature>
<dbReference type="GeneTree" id="ENSGT00390000001390"/>
<dbReference type="Proteomes" id="UP000694387">
    <property type="component" value="Chromosome 14"/>
</dbReference>
<comment type="similarity">
    <text evidence="2">Belongs to the meteorin family.</text>
</comment>
<dbReference type="GO" id="GO:0050772">
    <property type="term" value="P:positive regulation of axonogenesis"/>
    <property type="evidence" value="ECO:0007669"/>
    <property type="project" value="Ensembl"/>
</dbReference>
<dbReference type="GO" id="GO:0060019">
    <property type="term" value="P:radial glial cell differentiation"/>
    <property type="evidence" value="ECO:0007669"/>
    <property type="project" value="Ensembl"/>
</dbReference>
<dbReference type="GO" id="GO:0005179">
    <property type="term" value="F:hormone activity"/>
    <property type="evidence" value="ECO:0007669"/>
    <property type="project" value="TreeGrafter"/>
</dbReference>
<feature type="region of interest" description="Disordered" evidence="6">
    <location>
        <begin position="319"/>
        <end position="375"/>
    </location>
</feature>
<evidence type="ECO:0000256" key="3">
    <source>
        <dbReference type="ARBA" id="ARBA00022525"/>
    </source>
</evidence>
<protein>
    <submittedName>
        <fullName evidence="8">Meteorin, glial cell differentiation regulator</fullName>
    </submittedName>
</protein>
<evidence type="ECO:0000256" key="2">
    <source>
        <dbReference type="ARBA" id="ARBA00005669"/>
    </source>
</evidence>
<sequence length="375" mass="39073">MPSPALLCALCCGLLAAAARAGYSEDRCRWRGSGLTQEPGSVGQLALACAEGAIEWLYPAGALRLTLGRPDWGARPRITCLRPARPFSGAQVFAERAGGALELLLAEGPGPAGGLCVRWGPRERQALFLQATPHPDISRRVASFRFELREDRLPELPPQAHGLGTDGACRPCSHAELLLAACTSDFVIHGTIHGVAHDTELQESVITVAAARVLRQTLPLFQALPRRCQEPPKLSIVDVFWRTRVSSAAPLRPCSGHTGSAGFRSVRVCGAVGARPPPLSVASPCPTEPSRAAALLPGRAIAGPRSAGVRASEAVAALDAPSGGAGPAGRPPRAPTPGQAQSHRPRSGHRGRLPPAASGHGGAGTRGRSRGPRRC</sequence>
<reference evidence="8" key="2">
    <citation type="submission" date="2025-08" db="UniProtKB">
        <authorList>
            <consortium name="Ensembl"/>
        </authorList>
    </citation>
    <scope>IDENTIFICATION</scope>
</reference>
<feature type="chain" id="PRO_5040154505" evidence="7">
    <location>
        <begin position="22"/>
        <end position="375"/>
    </location>
</feature>
<evidence type="ECO:0000313" key="8">
    <source>
        <dbReference type="Ensembl" id="ENSEASP00005026995.2"/>
    </source>
</evidence>
<proteinExistence type="inferred from homology"/>
<evidence type="ECO:0000256" key="7">
    <source>
        <dbReference type="SAM" id="SignalP"/>
    </source>
</evidence>
<dbReference type="GO" id="GO:0005615">
    <property type="term" value="C:extracellular space"/>
    <property type="evidence" value="ECO:0007669"/>
    <property type="project" value="Ensembl"/>
</dbReference>
<evidence type="ECO:0000256" key="6">
    <source>
        <dbReference type="SAM" id="MobiDB-lite"/>
    </source>
</evidence>
<accession>A0A8C4MI86</accession>
<evidence type="ECO:0000256" key="1">
    <source>
        <dbReference type="ARBA" id="ARBA00004613"/>
    </source>
</evidence>
<name>A0A8C4MI86_EQUAS</name>
<dbReference type="Ensembl" id="ENSEAST00005029305.2">
    <property type="protein sequence ID" value="ENSEASP00005026995.2"/>
    <property type="gene ID" value="ENSEASG00005018391.2"/>
</dbReference>
<organism evidence="8 9">
    <name type="scientific">Equus asinus</name>
    <name type="common">Donkey</name>
    <name type="synonym">Equus africanus asinus</name>
    <dbReference type="NCBI Taxonomy" id="9793"/>
    <lineage>
        <taxon>Eukaryota</taxon>
        <taxon>Metazoa</taxon>
        <taxon>Chordata</taxon>
        <taxon>Craniata</taxon>
        <taxon>Vertebrata</taxon>
        <taxon>Euteleostomi</taxon>
        <taxon>Mammalia</taxon>
        <taxon>Eutheria</taxon>
        <taxon>Laurasiatheria</taxon>
        <taxon>Perissodactyla</taxon>
        <taxon>Equidae</taxon>
        <taxon>Equus</taxon>
    </lineage>
</organism>
<dbReference type="GO" id="GO:0007409">
    <property type="term" value="P:axonogenesis"/>
    <property type="evidence" value="ECO:0007669"/>
    <property type="project" value="Ensembl"/>
</dbReference>
<keyword evidence="9" id="KW-1185">Reference proteome</keyword>
<evidence type="ECO:0000313" key="9">
    <source>
        <dbReference type="Proteomes" id="UP000694387"/>
    </source>
</evidence>
<dbReference type="PANTHER" id="PTHR28593">
    <property type="entry name" value="METEORIN-LIKE PROTEIN"/>
    <property type="match status" value="1"/>
</dbReference>
<dbReference type="InterPro" id="IPR051998">
    <property type="entry name" value="Meteorin-like"/>
</dbReference>
<keyword evidence="4 7" id="KW-0732">Signal</keyword>
<comment type="subcellular location">
    <subcellularLocation>
        <location evidence="1">Secreted</location>
    </subcellularLocation>
</comment>
<gene>
    <name evidence="8" type="primary">METRN</name>
</gene>
<evidence type="ECO:0000256" key="4">
    <source>
        <dbReference type="ARBA" id="ARBA00022729"/>
    </source>
</evidence>
<keyword evidence="5" id="KW-1015">Disulfide bond</keyword>
<reference evidence="8 9" key="1">
    <citation type="journal article" date="2020" name="Nat. Commun.">
        <title>Donkey genomes provide new insights into domestication and selection for coat color.</title>
        <authorList>
            <person name="Wang"/>
            <person name="C."/>
            <person name="Li"/>
            <person name="H."/>
            <person name="Guo"/>
            <person name="Y."/>
            <person name="Huang"/>
            <person name="J."/>
            <person name="Sun"/>
            <person name="Y."/>
            <person name="Min"/>
            <person name="J."/>
            <person name="Wang"/>
            <person name="J."/>
            <person name="Fang"/>
            <person name="X."/>
            <person name="Zhao"/>
            <person name="Z."/>
            <person name="Wang"/>
            <person name="S."/>
            <person name="Zhang"/>
            <person name="Y."/>
            <person name="Liu"/>
            <person name="Q."/>
            <person name="Jiang"/>
            <person name="Q."/>
            <person name="Wang"/>
            <person name="X."/>
            <person name="Guo"/>
            <person name="Y."/>
            <person name="Yang"/>
            <person name="C."/>
            <person name="Wang"/>
            <person name="Y."/>
            <person name="Tian"/>
            <person name="F."/>
            <person name="Zhuang"/>
            <person name="G."/>
            <person name="Fan"/>
            <person name="Y."/>
            <person name="Gao"/>
            <person name="Q."/>
            <person name="Li"/>
            <person name="Y."/>
            <person name="Ju"/>
            <person name="Z."/>
            <person name="Li"/>
            <person name="J."/>
            <person name="Li"/>
            <person name="R."/>
            <person name="Hou"/>
            <person name="M."/>
            <person name="Yang"/>
            <person name="G."/>
            <person name="Liu"/>
            <person name="G."/>
            <person name="Liu"/>
            <person name="W."/>
            <person name="Guo"/>
            <person name="J."/>
            <person name="Pan"/>
            <person name="S."/>
            <person name="Fan"/>
            <person name="G."/>
            <person name="Zhang"/>
            <person name="W."/>
            <person name="Zhang"/>
            <person name="R."/>
            <person name="Yu"/>
            <person name="J."/>
            <person name="Zhang"/>
            <person name="X."/>
            <person name="Yin"/>
            <person name="Q."/>
            <person name="Ji"/>
            <person name="C."/>
            <person name="Jin"/>
            <person name="Y."/>
            <person name="Yue"/>
            <person name="G."/>
            <person name="Liu"/>
            <person name="M."/>
            <person name="Xu"/>
            <person name="J."/>
            <person name="Liu"/>
            <person name="S."/>
            <person name="Jordana"/>
            <person name="J."/>
            <person name="Noce"/>
            <person name="A."/>
            <person name="Amills"/>
            <person name="M."/>
            <person name="Wu"/>
            <person name="D.D."/>
            <person name="Li"/>
            <person name="S."/>
            <person name="Zhou"/>
            <person name="X. and Zhong"/>
            <person name="J."/>
        </authorList>
    </citation>
    <scope>NUCLEOTIDE SEQUENCE [LARGE SCALE GENOMIC DNA]</scope>
</reference>
<keyword evidence="3" id="KW-0964">Secreted</keyword>
<evidence type="ECO:0000256" key="5">
    <source>
        <dbReference type="ARBA" id="ARBA00023157"/>
    </source>
</evidence>
<feature type="signal peptide" evidence="7">
    <location>
        <begin position="1"/>
        <end position="21"/>
    </location>
</feature>
<dbReference type="PANTHER" id="PTHR28593:SF2">
    <property type="entry name" value="METEORIN"/>
    <property type="match status" value="1"/>
</dbReference>
<dbReference type="AlphaFoldDB" id="A0A8C4MI86"/>
<reference evidence="8" key="3">
    <citation type="submission" date="2025-09" db="UniProtKB">
        <authorList>
            <consortium name="Ensembl"/>
        </authorList>
    </citation>
    <scope>IDENTIFICATION</scope>
</reference>